<keyword evidence="2 4" id="KW-0808">Transferase</keyword>
<dbReference type="GO" id="GO:0008168">
    <property type="term" value="F:methyltransferase activity"/>
    <property type="evidence" value="ECO:0007669"/>
    <property type="project" value="UniProtKB-KW"/>
</dbReference>
<protein>
    <submittedName>
        <fullName evidence="4">Methyltransferase</fullName>
    </submittedName>
</protein>
<dbReference type="AlphaFoldDB" id="S3I414"/>
<dbReference type="Gene3D" id="3.40.50.150">
    <property type="entry name" value="Vaccinia Virus protein VP39"/>
    <property type="match status" value="1"/>
</dbReference>
<dbReference type="CDD" id="cd02440">
    <property type="entry name" value="AdoMet_MTases"/>
    <property type="match status" value="1"/>
</dbReference>
<feature type="domain" description="Methyltransferase" evidence="3">
    <location>
        <begin position="67"/>
        <end position="164"/>
    </location>
</feature>
<dbReference type="Proteomes" id="UP000014411">
    <property type="component" value="Unassembled WGS sequence"/>
</dbReference>
<dbReference type="GO" id="GO:0032259">
    <property type="term" value="P:methylation"/>
    <property type="evidence" value="ECO:0007669"/>
    <property type="project" value="UniProtKB-KW"/>
</dbReference>
<comment type="caution">
    <text evidence="4">The sequence shown here is derived from an EMBL/GenBank/DDBJ whole genome shotgun (WGS) entry which is preliminary data.</text>
</comment>
<evidence type="ECO:0000313" key="5">
    <source>
        <dbReference type="Proteomes" id="UP000014411"/>
    </source>
</evidence>
<dbReference type="InterPro" id="IPR041698">
    <property type="entry name" value="Methyltransf_25"/>
</dbReference>
<reference evidence="4 5" key="1">
    <citation type="journal article" date="2012" name="J. Bacteriol.">
        <title>Genome sequence of Rhizobium grahamii CCGE502, a broad-host-range symbiont with low nodulation competitiveness in Phaseolus vulgaris.</title>
        <authorList>
            <person name="Althabegoiti M.J."/>
            <person name="Lozano L."/>
            <person name="Torres-Tejerizo G."/>
            <person name="Ormeno-Orrillo E."/>
            <person name="Rogel M.A."/>
            <person name="Gonzalez V."/>
            <person name="Martinez-Romero E."/>
        </authorList>
    </citation>
    <scope>NUCLEOTIDE SEQUENCE [LARGE SCALE GENOMIC DNA]</scope>
    <source>
        <strain evidence="4 5">CCGE 502</strain>
        <plasmid evidence="4">pRg502b</plasmid>
    </source>
</reference>
<gene>
    <name evidence="4" type="ORF">RGCCGE502_31897</name>
</gene>
<dbReference type="InterPro" id="IPR051052">
    <property type="entry name" value="Diverse_substrate_MTase"/>
</dbReference>
<evidence type="ECO:0000259" key="3">
    <source>
        <dbReference type="Pfam" id="PF13649"/>
    </source>
</evidence>
<evidence type="ECO:0000256" key="1">
    <source>
        <dbReference type="ARBA" id="ARBA00022603"/>
    </source>
</evidence>
<dbReference type="SUPFAM" id="SSF53335">
    <property type="entry name" value="S-adenosyl-L-methionine-dependent methyltransferases"/>
    <property type="match status" value="1"/>
</dbReference>
<dbReference type="EMBL" id="AEYE02000036">
    <property type="protein sequence ID" value="EPE94383.1"/>
    <property type="molecule type" value="Genomic_DNA"/>
</dbReference>
<organism evidence="4 5">
    <name type="scientific">Rhizobium grahamii CCGE 502</name>
    <dbReference type="NCBI Taxonomy" id="990285"/>
    <lineage>
        <taxon>Bacteria</taxon>
        <taxon>Pseudomonadati</taxon>
        <taxon>Pseudomonadota</taxon>
        <taxon>Alphaproteobacteria</taxon>
        <taxon>Hyphomicrobiales</taxon>
        <taxon>Rhizobiaceae</taxon>
        <taxon>Rhizobium/Agrobacterium group</taxon>
        <taxon>Rhizobium</taxon>
    </lineage>
</organism>
<keyword evidence="5" id="KW-1185">Reference proteome</keyword>
<dbReference type="Pfam" id="PF13649">
    <property type="entry name" value="Methyltransf_25"/>
    <property type="match status" value="1"/>
</dbReference>
<evidence type="ECO:0000313" key="4">
    <source>
        <dbReference type="EMBL" id="EPE94383.1"/>
    </source>
</evidence>
<name>S3I414_9HYPH</name>
<dbReference type="PANTHER" id="PTHR44942:SF4">
    <property type="entry name" value="METHYLTRANSFERASE TYPE 11 DOMAIN-CONTAINING PROTEIN"/>
    <property type="match status" value="1"/>
</dbReference>
<accession>S3I414</accession>
<proteinExistence type="predicted"/>
<evidence type="ECO:0000256" key="2">
    <source>
        <dbReference type="ARBA" id="ARBA00022679"/>
    </source>
</evidence>
<geneLocation type="plasmid" evidence="4">
    <name>pRg502b</name>
</geneLocation>
<dbReference type="InterPro" id="IPR029063">
    <property type="entry name" value="SAM-dependent_MTases_sf"/>
</dbReference>
<keyword evidence="4" id="KW-0614">Plasmid</keyword>
<sequence>MTAAISGDLERLDASRAQYDGLTPDDVAALDYVGFISLIQETNRCPGGLVSLRRQTIASGIDTTSEVLEIGSNTGFTSIELVKMSRCRVTGIEPNAAAVSEARRRAALLPPDLQDRVKFEIGDARRLHREPGSIDVIVCGGANTFIDGRDAAFAEYRRVLRPLGRVTLTNFFYVQPPSQALLQRLRNTIGVDIPPWDQRQWLRMILDGSFWDVISLGTHPVVARPTAVVKAYVDYMVDRPALADLRPNTREAVRRRWQETCDLFNENAAQLSFFELVLRRPIDGMEEQPPLFLSPGEYDRWFAHDIVAAPKDLI</sequence>
<keyword evidence="1 4" id="KW-0489">Methyltransferase</keyword>
<dbReference type="HOGENOM" id="CLU_039068_8_1_5"/>
<dbReference type="PANTHER" id="PTHR44942">
    <property type="entry name" value="METHYLTRANSF_11 DOMAIN-CONTAINING PROTEIN"/>
    <property type="match status" value="1"/>
</dbReference>